<keyword evidence="4" id="KW-1185">Reference proteome</keyword>
<feature type="domain" description="DUF5723" evidence="2">
    <location>
        <begin position="39"/>
        <end position="431"/>
    </location>
</feature>
<organism evidence="3 4">
    <name type="scientific">Urechidicola croceus</name>
    <dbReference type="NCBI Taxonomy" id="1850246"/>
    <lineage>
        <taxon>Bacteria</taxon>
        <taxon>Pseudomonadati</taxon>
        <taxon>Bacteroidota</taxon>
        <taxon>Flavobacteriia</taxon>
        <taxon>Flavobacteriales</taxon>
        <taxon>Flavobacteriaceae</taxon>
        <taxon>Urechidicola</taxon>
    </lineage>
</organism>
<name>A0A1D8PB52_9FLAO</name>
<evidence type="ECO:0000313" key="4">
    <source>
        <dbReference type="Proteomes" id="UP000176050"/>
    </source>
</evidence>
<proteinExistence type="predicted"/>
<gene>
    <name evidence="3" type="ORF">LPB138_14320</name>
</gene>
<dbReference type="OrthoDB" id="975426at2"/>
<feature type="signal peptide" evidence="1">
    <location>
        <begin position="1"/>
        <end position="19"/>
    </location>
</feature>
<dbReference type="Gene3D" id="2.40.160.60">
    <property type="entry name" value="Outer membrane protein transport protein (OMPP1/FadL/TodX)"/>
    <property type="match status" value="1"/>
</dbReference>
<dbReference type="Pfam" id="PF18990">
    <property type="entry name" value="DUF5723"/>
    <property type="match status" value="1"/>
</dbReference>
<protein>
    <recommendedName>
        <fullName evidence="2">DUF5723 domain-containing protein</fullName>
    </recommendedName>
</protein>
<dbReference type="Proteomes" id="UP000176050">
    <property type="component" value="Chromosome"/>
</dbReference>
<evidence type="ECO:0000259" key="2">
    <source>
        <dbReference type="Pfam" id="PF18990"/>
    </source>
</evidence>
<sequence length="460" mass="52997">MSKSIIFFATILLSITCCAQINQVLYDFDEIPQTLFLNPGSNYSHDYYIGVPLLSGLSFNGGMTNLTAYDIFSDDGRNINDKIRDVIYNLENEDSFILNERMEVLSAGLRLKNDDFLSFGFYQEFDFTFYYPSEAVQFFYEGSTILDKEYSIDGLNFKTELIGVLHAGISRKINEEFTFGGRLKLYSSVFNAQSRNNKGTFYTTEGTDNFYRHHILNADALVQTTGIIYDDYDDLDRKFFTKKFTSFENAGIGLDLGFTYQPNEQLKITGSALDIGYIKNSKDVFTYYARGNYETEGIEIEFDEENPQDYWQDLGDDFENKLPVDTLYTKYFSYRPIKLNASVKYSFGKPYYEDCYTSNADDPYRNAMGIQLFSIKRPIEAHYAATLFYERRFGDFLRTKVTYTLDTYSSKNIGFGLSSKIGKFNLYLAADNLLNFQNLAKANSTSFQLGMNFIIDKKFP</sequence>
<evidence type="ECO:0000313" key="3">
    <source>
        <dbReference type="EMBL" id="AOW21781.1"/>
    </source>
</evidence>
<keyword evidence="1" id="KW-0732">Signal</keyword>
<dbReference type="InterPro" id="IPR043781">
    <property type="entry name" value="DUF5723"/>
</dbReference>
<dbReference type="AlphaFoldDB" id="A0A1D8PB52"/>
<dbReference type="STRING" id="1850246.LPB138_14320"/>
<dbReference type="EMBL" id="CP017478">
    <property type="protein sequence ID" value="AOW21781.1"/>
    <property type="molecule type" value="Genomic_DNA"/>
</dbReference>
<dbReference type="RefSeq" id="WP_070237941.1">
    <property type="nucleotide sequence ID" value="NZ_CP017478.1"/>
</dbReference>
<reference evidence="3 4" key="1">
    <citation type="submission" date="2016-10" db="EMBL/GenBank/DDBJ databases">
        <title>Lutibacter sp. LPB0138, isolated from marine gastropod.</title>
        <authorList>
            <person name="Kim E."/>
            <person name="Yi H."/>
        </authorList>
    </citation>
    <scope>NUCLEOTIDE SEQUENCE [LARGE SCALE GENOMIC DNA]</scope>
    <source>
        <strain evidence="3 4">LPB0138</strain>
    </source>
</reference>
<dbReference type="KEGG" id="lul:LPB138_14320"/>
<feature type="chain" id="PRO_5009111005" description="DUF5723 domain-containing protein" evidence="1">
    <location>
        <begin position="20"/>
        <end position="460"/>
    </location>
</feature>
<accession>A0A1D8PB52</accession>
<evidence type="ECO:0000256" key="1">
    <source>
        <dbReference type="SAM" id="SignalP"/>
    </source>
</evidence>